<reference evidence="1 2" key="1">
    <citation type="journal article" date="2022" name="DNA Res.">
        <title>Chromosomal-level genome assembly of the orchid tree Bauhinia variegata (Leguminosae; Cercidoideae) supports the allotetraploid origin hypothesis of Bauhinia.</title>
        <authorList>
            <person name="Zhong Y."/>
            <person name="Chen Y."/>
            <person name="Zheng D."/>
            <person name="Pang J."/>
            <person name="Liu Y."/>
            <person name="Luo S."/>
            <person name="Meng S."/>
            <person name="Qian L."/>
            <person name="Wei D."/>
            <person name="Dai S."/>
            <person name="Zhou R."/>
        </authorList>
    </citation>
    <scope>NUCLEOTIDE SEQUENCE [LARGE SCALE GENOMIC DNA]</scope>
    <source>
        <strain evidence="1">BV-YZ2020</strain>
    </source>
</reference>
<name>A0ACB9PY35_BAUVA</name>
<evidence type="ECO:0000313" key="2">
    <source>
        <dbReference type="Proteomes" id="UP000828941"/>
    </source>
</evidence>
<evidence type="ECO:0000313" key="1">
    <source>
        <dbReference type="EMBL" id="KAI4353441.1"/>
    </source>
</evidence>
<protein>
    <submittedName>
        <fullName evidence="1">Uncharacterized protein</fullName>
    </submittedName>
</protein>
<accession>A0ACB9PY35</accession>
<organism evidence="1 2">
    <name type="scientific">Bauhinia variegata</name>
    <name type="common">Purple orchid tree</name>
    <name type="synonym">Phanera variegata</name>
    <dbReference type="NCBI Taxonomy" id="167791"/>
    <lineage>
        <taxon>Eukaryota</taxon>
        <taxon>Viridiplantae</taxon>
        <taxon>Streptophyta</taxon>
        <taxon>Embryophyta</taxon>
        <taxon>Tracheophyta</taxon>
        <taxon>Spermatophyta</taxon>
        <taxon>Magnoliopsida</taxon>
        <taxon>eudicotyledons</taxon>
        <taxon>Gunneridae</taxon>
        <taxon>Pentapetalae</taxon>
        <taxon>rosids</taxon>
        <taxon>fabids</taxon>
        <taxon>Fabales</taxon>
        <taxon>Fabaceae</taxon>
        <taxon>Cercidoideae</taxon>
        <taxon>Cercideae</taxon>
        <taxon>Bauhiniinae</taxon>
        <taxon>Bauhinia</taxon>
    </lineage>
</organism>
<keyword evidence="2" id="KW-1185">Reference proteome</keyword>
<gene>
    <name evidence="1" type="ORF">L6164_002390</name>
</gene>
<dbReference type="EMBL" id="CM039427">
    <property type="protein sequence ID" value="KAI4353441.1"/>
    <property type="molecule type" value="Genomic_DNA"/>
</dbReference>
<comment type="caution">
    <text evidence="1">The sequence shown here is derived from an EMBL/GenBank/DDBJ whole genome shotgun (WGS) entry which is preliminary data.</text>
</comment>
<proteinExistence type="predicted"/>
<sequence>MFNPLRFTDGVSKAAKHPNALLAFSAGPRVCIGQNLAMLEAKTAMTLILQRFSWSLSSDYKYAPVNLSLQPQYGLPIVVNALHV</sequence>
<dbReference type="Proteomes" id="UP000828941">
    <property type="component" value="Chromosome 2"/>
</dbReference>